<dbReference type="InterPro" id="IPR017926">
    <property type="entry name" value="GATASE"/>
</dbReference>
<name>A0A9X2HHP1_9MICC</name>
<reference evidence="2" key="1">
    <citation type="submission" date="2022-06" db="EMBL/GenBank/DDBJ databases">
        <title>Rothia sp. isolated from sandalwood seedling.</title>
        <authorList>
            <person name="Tuikhar N."/>
            <person name="Kirdat K."/>
            <person name="Thorat V."/>
            <person name="Swetha P."/>
            <person name="Padma S."/>
            <person name="Sundararaj R."/>
            <person name="Yadav A."/>
        </authorList>
    </citation>
    <scope>NUCLEOTIDE SEQUENCE</scope>
    <source>
        <strain evidence="2">AR01</strain>
    </source>
</reference>
<proteinExistence type="predicted"/>
<dbReference type="PROSITE" id="PS51273">
    <property type="entry name" value="GATASE_TYPE_1"/>
    <property type="match status" value="1"/>
</dbReference>
<dbReference type="NCBIfam" id="NF005458">
    <property type="entry name" value="PRK07053.1"/>
    <property type="match status" value="1"/>
</dbReference>
<keyword evidence="3" id="KW-1185">Reference proteome</keyword>
<organism evidence="2 3">
    <name type="scientific">Rothia santali</name>
    <dbReference type="NCBI Taxonomy" id="2949643"/>
    <lineage>
        <taxon>Bacteria</taxon>
        <taxon>Bacillati</taxon>
        <taxon>Actinomycetota</taxon>
        <taxon>Actinomycetes</taxon>
        <taxon>Micrococcales</taxon>
        <taxon>Micrococcaceae</taxon>
        <taxon>Rothia</taxon>
    </lineage>
</organism>
<dbReference type="CDD" id="cd01741">
    <property type="entry name" value="GATase1_1"/>
    <property type="match status" value="1"/>
</dbReference>
<dbReference type="GO" id="GO:0005829">
    <property type="term" value="C:cytosol"/>
    <property type="evidence" value="ECO:0007669"/>
    <property type="project" value="TreeGrafter"/>
</dbReference>
<dbReference type="Proteomes" id="UP001139502">
    <property type="component" value="Unassembled WGS sequence"/>
</dbReference>
<gene>
    <name evidence="2" type="ORF">NBM05_00065</name>
</gene>
<comment type="caution">
    <text evidence="2">The sequence shown here is derived from an EMBL/GenBank/DDBJ whole genome shotgun (WGS) entry which is preliminary data.</text>
</comment>
<keyword evidence="2" id="KW-0315">Glutamine amidotransferase</keyword>
<dbReference type="PANTHER" id="PTHR42695:SF5">
    <property type="entry name" value="GLUTAMINE AMIDOTRANSFERASE YLR126C-RELATED"/>
    <property type="match status" value="1"/>
</dbReference>
<dbReference type="SUPFAM" id="SSF52317">
    <property type="entry name" value="Class I glutamine amidotransferase-like"/>
    <property type="match status" value="1"/>
</dbReference>
<feature type="domain" description="Glutamine amidotransferase" evidence="1">
    <location>
        <begin position="23"/>
        <end position="182"/>
    </location>
</feature>
<dbReference type="AlphaFoldDB" id="A0A9X2HHP1"/>
<dbReference type="Pfam" id="PF00117">
    <property type="entry name" value="GATase"/>
    <property type="match status" value="1"/>
</dbReference>
<dbReference type="RefSeq" id="WP_254164042.1">
    <property type="nucleotide sequence ID" value="NZ_JANAFB010000001.1"/>
</dbReference>
<dbReference type="PANTHER" id="PTHR42695">
    <property type="entry name" value="GLUTAMINE AMIDOTRANSFERASE YLR126C-RELATED"/>
    <property type="match status" value="1"/>
</dbReference>
<dbReference type="Gene3D" id="3.40.50.880">
    <property type="match status" value="1"/>
</dbReference>
<dbReference type="InterPro" id="IPR029062">
    <property type="entry name" value="Class_I_gatase-like"/>
</dbReference>
<accession>A0A9X2HHP1</accession>
<evidence type="ECO:0000313" key="2">
    <source>
        <dbReference type="EMBL" id="MCP3424468.1"/>
    </source>
</evidence>
<dbReference type="InterPro" id="IPR044992">
    <property type="entry name" value="ChyE-like"/>
</dbReference>
<dbReference type="EMBL" id="JANAFB010000001">
    <property type="protein sequence ID" value="MCP3424468.1"/>
    <property type="molecule type" value="Genomic_DNA"/>
</dbReference>
<sequence length="232" mass="25921">MSKSAYVIRHVPFEDLGVLEAELRHHDYEVEYCDVPVTPLDPNRAQEADLLVVLGGPLSVNDEERYPFLRDEREVVATRVQSNRPTFGVCLGAQMMALALGAEVTPMERPEIAFDTIRLTEEGRESALAPLDGQLVLHWHSETFGVPDSAQRLAETDACSTQAFQLGERLLGLQFHIEVEPEDVEAWLVGHAHELAAHGVDLEGLRRGAQDYASDLRSQAHDVFSVWLDRLD</sequence>
<evidence type="ECO:0000259" key="1">
    <source>
        <dbReference type="Pfam" id="PF00117"/>
    </source>
</evidence>
<evidence type="ECO:0000313" key="3">
    <source>
        <dbReference type="Proteomes" id="UP001139502"/>
    </source>
</evidence>
<protein>
    <submittedName>
        <fullName evidence="2">Glutamine amidotransferase</fullName>
    </submittedName>
</protein>